<reference evidence="1" key="1">
    <citation type="submission" date="2019-03" db="EMBL/GenBank/DDBJ databases">
        <title>Single cell metagenomics reveals metabolic interactions within the superorganism composed of flagellate Streblomastix strix and complex community of Bacteroidetes bacteria on its surface.</title>
        <authorList>
            <person name="Treitli S.C."/>
            <person name="Kolisko M."/>
            <person name="Husnik F."/>
            <person name="Keeling P."/>
            <person name="Hampl V."/>
        </authorList>
    </citation>
    <scope>NUCLEOTIDE SEQUENCE</scope>
    <source>
        <strain evidence="1">STM</strain>
    </source>
</reference>
<evidence type="ECO:0000313" key="1">
    <source>
        <dbReference type="EMBL" id="KAA6324192.1"/>
    </source>
</evidence>
<feature type="non-terminal residue" evidence="1">
    <location>
        <position position="1"/>
    </location>
</feature>
<comment type="caution">
    <text evidence="1">The sequence shown here is derived from an EMBL/GenBank/DDBJ whole genome shotgun (WGS) entry which is preliminary data.</text>
</comment>
<name>A0A5J4QRL5_9ZZZZ</name>
<dbReference type="AlphaFoldDB" id="A0A5J4QRL5"/>
<proteinExistence type="predicted"/>
<gene>
    <name evidence="1" type="ORF">EZS27_026455</name>
</gene>
<protein>
    <submittedName>
        <fullName evidence="1">Uncharacterized protein</fullName>
    </submittedName>
</protein>
<dbReference type="EMBL" id="SNRY01002629">
    <property type="protein sequence ID" value="KAA6324192.1"/>
    <property type="molecule type" value="Genomic_DNA"/>
</dbReference>
<organism evidence="1">
    <name type="scientific">termite gut metagenome</name>
    <dbReference type="NCBI Taxonomy" id="433724"/>
    <lineage>
        <taxon>unclassified sequences</taxon>
        <taxon>metagenomes</taxon>
        <taxon>organismal metagenomes</taxon>
    </lineage>
</organism>
<accession>A0A5J4QRL5</accession>
<sequence>LILWERLRLTYQGKLVALAFGKIPDEKLIASHFAKSWKFYRSAFEYFITFVMSYLKQW</sequence>